<protein>
    <submittedName>
        <fullName evidence="1">Uncharacterized protein</fullName>
    </submittedName>
</protein>
<reference evidence="1" key="2">
    <citation type="journal article" date="2023" name="IMA Fungus">
        <title>Comparative genomic study of the Penicillium genus elucidates a diverse pangenome and 15 lateral gene transfer events.</title>
        <authorList>
            <person name="Petersen C."/>
            <person name="Sorensen T."/>
            <person name="Nielsen M.R."/>
            <person name="Sondergaard T.E."/>
            <person name="Sorensen J.L."/>
            <person name="Fitzpatrick D.A."/>
            <person name="Frisvad J.C."/>
            <person name="Nielsen K.L."/>
        </authorList>
    </citation>
    <scope>NUCLEOTIDE SEQUENCE</scope>
    <source>
        <strain evidence="1">IBT 21917</strain>
    </source>
</reference>
<comment type="caution">
    <text evidence="1">The sequence shown here is derived from an EMBL/GenBank/DDBJ whole genome shotgun (WGS) entry which is preliminary data.</text>
</comment>
<proteinExistence type="predicted"/>
<organism evidence="1 2">
    <name type="scientific">Penicillium capsulatum</name>
    <dbReference type="NCBI Taxonomy" id="69766"/>
    <lineage>
        <taxon>Eukaryota</taxon>
        <taxon>Fungi</taxon>
        <taxon>Dikarya</taxon>
        <taxon>Ascomycota</taxon>
        <taxon>Pezizomycotina</taxon>
        <taxon>Eurotiomycetes</taxon>
        <taxon>Eurotiomycetidae</taxon>
        <taxon>Eurotiales</taxon>
        <taxon>Aspergillaceae</taxon>
        <taxon>Penicillium</taxon>
    </lineage>
</organism>
<reference evidence="1" key="1">
    <citation type="submission" date="2022-11" db="EMBL/GenBank/DDBJ databases">
        <authorList>
            <person name="Petersen C."/>
        </authorList>
    </citation>
    <scope>NUCLEOTIDE SEQUENCE</scope>
    <source>
        <strain evidence="1">IBT 21917</strain>
    </source>
</reference>
<evidence type="ECO:0000313" key="2">
    <source>
        <dbReference type="Proteomes" id="UP001146351"/>
    </source>
</evidence>
<accession>A0A9W9LZV3</accession>
<gene>
    <name evidence="1" type="ORF">N7492_000910</name>
</gene>
<dbReference type="AlphaFoldDB" id="A0A9W9LZV3"/>
<sequence length="378" mass="42502">MLGWCIIMSTVFDARLTASFTLSDRKPLINHWTVDSRVVEIRAEVNVLNDTCRDVTFDISGANDICQDSLALITDNCEGHDIQDDLLGSFQGEGCDLWTLDYYNADKLSRRASSSRFESFTKKGGDFMEQLEGLLESPRAQTGNKISEDEMNKKYKLSYPKVTLGSVSLGVSNYLKQKFRMSTNEEIYDVNVVYRKSNRLYYHNYYSPSRGLIVASDNVANAMGIKMPHAWSNVTWHVWTKACQMETPPVHPSTLRAIIRDRVVNSDSSDILKEAFARSGHDLAAIAKSGKKTTTQLTWSRTDKSFYAIIGTPNGKGIVWLLREQSGILKKTVKSITAWATNFGTKDKPEWSWNVVFQLGRYEPDEDCGCSGMGCIIA</sequence>
<evidence type="ECO:0000313" key="1">
    <source>
        <dbReference type="EMBL" id="KAJ5183294.1"/>
    </source>
</evidence>
<dbReference type="OrthoDB" id="4356604at2759"/>
<keyword evidence="2" id="KW-1185">Reference proteome</keyword>
<name>A0A9W9LZV3_9EURO</name>
<dbReference type="EMBL" id="JAPQKO010000001">
    <property type="protein sequence ID" value="KAJ5183294.1"/>
    <property type="molecule type" value="Genomic_DNA"/>
</dbReference>
<dbReference type="Proteomes" id="UP001146351">
    <property type="component" value="Unassembled WGS sequence"/>
</dbReference>